<proteinExistence type="predicted"/>
<dbReference type="Proteomes" id="UP001234297">
    <property type="component" value="Chromosome 4"/>
</dbReference>
<keyword evidence="2" id="KW-1185">Reference proteome</keyword>
<sequence length="584" mass="64957">MVTEGNFQDSGVVLTPPLCLEGGLAAECRTPNMLQRILSLFKNVRPGSDLTRFELPPLFNVPKSQLQCYGESVYCIGEDILSKCSNSKGNLERFANVVAWSLSTNRPLIFGVAPFNPVLGETHHASCGTLNVLLEQVSHHPPVSALHATNEKENLELVWCQNANAKFHGASVEVVVHGKRQLNLLNFGEHYEMNAPSLLIRFFPFPGVDWVGNVRIKCKDTSLEANLCYKGNSLLGLGGGSRFVEGKIFDSLSMETIYDIEGHWDRVVTMTDAQSGEKKVLFNAKEAISNLKTPILQDPKGVLPTESALVWSEVSQGILTKNWEKAKAAKKDIEERERKLARERKSIGDSWVPKNLEIRKPKTLISPFNFRPSNWTLNLSFQSHNHHPKIIKSRIAASLSTAAEQIRASPDDLVASILSKVRETDGGVSLTKEGHEEVAEVAQQLTKFCVDEPVKNPLIFGVWDVIYCSRPTSPGGGYRSTIGRFVFKTKEMVQVVEAPDTVRNMVSFSAFGFLDGEVSLKGKLKVLDDKWIQVIFEAPKLKVGALDFQYGGESEVKLEITYIDEKIRLGKGSRGSLFVFQRRR</sequence>
<accession>A0ACC2K774</accession>
<evidence type="ECO:0000313" key="2">
    <source>
        <dbReference type="Proteomes" id="UP001234297"/>
    </source>
</evidence>
<comment type="caution">
    <text evidence="1">The sequence shown here is derived from an EMBL/GenBank/DDBJ whole genome shotgun (WGS) entry which is preliminary data.</text>
</comment>
<evidence type="ECO:0000313" key="1">
    <source>
        <dbReference type="EMBL" id="KAJ8616947.1"/>
    </source>
</evidence>
<organism evidence="1 2">
    <name type="scientific">Persea americana</name>
    <name type="common">Avocado</name>
    <dbReference type="NCBI Taxonomy" id="3435"/>
    <lineage>
        <taxon>Eukaryota</taxon>
        <taxon>Viridiplantae</taxon>
        <taxon>Streptophyta</taxon>
        <taxon>Embryophyta</taxon>
        <taxon>Tracheophyta</taxon>
        <taxon>Spermatophyta</taxon>
        <taxon>Magnoliopsida</taxon>
        <taxon>Magnoliidae</taxon>
        <taxon>Laurales</taxon>
        <taxon>Lauraceae</taxon>
        <taxon>Persea</taxon>
    </lineage>
</organism>
<gene>
    <name evidence="1" type="ORF">MRB53_013133</name>
</gene>
<reference evidence="1 2" key="1">
    <citation type="journal article" date="2022" name="Hortic Res">
        <title>A haplotype resolved chromosomal level avocado genome allows analysis of novel avocado genes.</title>
        <authorList>
            <person name="Nath O."/>
            <person name="Fletcher S.J."/>
            <person name="Hayward A."/>
            <person name="Shaw L.M."/>
            <person name="Masouleh A.K."/>
            <person name="Furtado A."/>
            <person name="Henry R.J."/>
            <person name="Mitter N."/>
        </authorList>
    </citation>
    <scope>NUCLEOTIDE SEQUENCE [LARGE SCALE GENOMIC DNA]</scope>
    <source>
        <strain evidence="2">cv. Hass</strain>
    </source>
</reference>
<protein>
    <submittedName>
        <fullName evidence="1">Uncharacterized protein</fullName>
    </submittedName>
</protein>
<name>A0ACC2K774_PERAE</name>
<dbReference type="EMBL" id="CM056812">
    <property type="protein sequence ID" value="KAJ8616947.1"/>
    <property type="molecule type" value="Genomic_DNA"/>
</dbReference>